<gene>
    <name evidence="1" type="ORF">B6S08_06920</name>
</gene>
<dbReference type="OrthoDB" id="5600834at2"/>
<organism evidence="1 2">
    <name type="scientific">Oceanimonas doudoroffii</name>
    <dbReference type="NCBI Taxonomy" id="84158"/>
    <lineage>
        <taxon>Bacteria</taxon>
        <taxon>Pseudomonadati</taxon>
        <taxon>Pseudomonadota</taxon>
        <taxon>Gammaproteobacteria</taxon>
        <taxon>Aeromonadales</taxon>
        <taxon>Aeromonadaceae</taxon>
        <taxon>Oceanimonas</taxon>
    </lineage>
</organism>
<dbReference type="Proteomes" id="UP000242757">
    <property type="component" value="Unassembled WGS sequence"/>
</dbReference>
<comment type="caution">
    <text evidence="1">The sequence shown here is derived from an EMBL/GenBank/DDBJ whole genome shotgun (WGS) entry which is preliminary data.</text>
</comment>
<keyword evidence="2" id="KW-1185">Reference proteome</keyword>
<sequence>MNEHEYRELVIALGRILDHYGVDYRQSTPSYDYNTLYDHQCRIILQEVALTWQQHYGYRPSALPLHKALFAAEHQRRFSPPWYRRWWHWLCRRRHDRS</sequence>
<accession>A0A233RK89</accession>
<proteinExistence type="predicted"/>
<dbReference type="EMBL" id="NBIM01000001">
    <property type="protein sequence ID" value="OXY83802.1"/>
    <property type="molecule type" value="Genomic_DNA"/>
</dbReference>
<reference evidence="1 2" key="1">
    <citation type="submission" date="2017-08" db="EMBL/GenBank/DDBJ databases">
        <title>A Genome Sequence of Oceanimonas doudoroffii ATCC 27123T.</title>
        <authorList>
            <person name="Brennan M.A."/>
            <person name="Maclea K.S."/>
            <person name="Mcclelland W.D."/>
            <person name="Trachtenberg A.M."/>
        </authorList>
    </citation>
    <scope>NUCLEOTIDE SEQUENCE [LARGE SCALE GENOMIC DNA]</scope>
    <source>
        <strain evidence="1 2">ATCC 27123</strain>
    </source>
</reference>
<name>A0A233RK89_9GAMM</name>
<evidence type="ECO:0000313" key="1">
    <source>
        <dbReference type="EMBL" id="OXY83802.1"/>
    </source>
</evidence>
<protein>
    <submittedName>
        <fullName evidence="1">Uncharacterized protein</fullName>
    </submittedName>
</protein>
<evidence type="ECO:0000313" key="2">
    <source>
        <dbReference type="Proteomes" id="UP000242757"/>
    </source>
</evidence>
<dbReference type="AlphaFoldDB" id="A0A233RK89"/>
<dbReference type="RefSeq" id="WP_094200572.1">
    <property type="nucleotide sequence ID" value="NZ_NBIM01000001.1"/>
</dbReference>